<organism evidence="1 2">
    <name type="scientific">Marasmius tenuissimus</name>
    <dbReference type="NCBI Taxonomy" id="585030"/>
    <lineage>
        <taxon>Eukaryota</taxon>
        <taxon>Fungi</taxon>
        <taxon>Dikarya</taxon>
        <taxon>Basidiomycota</taxon>
        <taxon>Agaricomycotina</taxon>
        <taxon>Agaricomycetes</taxon>
        <taxon>Agaricomycetidae</taxon>
        <taxon>Agaricales</taxon>
        <taxon>Marasmiineae</taxon>
        <taxon>Marasmiaceae</taxon>
        <taxon>Marasmius</taxon>
    </lineage>
</organism>
<comment type="caution">
    <text evidence="1">The sequence shown here is derived from an EMBL/GenBank/DDBJ whole genome shotgun (WGS) entry which is preliminary data.</text>
</comment>
<sequence length="105" mass="11949">MANDSIPYEIIQRIVTELKEEAAKDLTESFSDVGKDLCACALISSSWLPVARHEFWRQFVIPNCNGRSFERMVATFSSPYSTLPSASVRELLYDHYIPNWASSDQ</sequence>
<name>A0ABR2Z4V8_9AGAR</name>
<accession>A0ABR2Z4V8</accession>
<dbReference type="EMBL" id="JBBXMP010001640">
    <property type="protein sequence ID" value="KAL0056511.1"/>
    <property type="molecule type" value="Genomic_DNA"/>
</dbReference>
<gene>
    <name evidence="1" type="ORF">AAF712_016885</name>
</gene>
<reference evidence="1 2" key="1">
    <citation type="submission" date="2024-05" db="EMBL/GenBank/DDBJ databases">
        <title>A draft genome resource for the thread blight pathogen Marasmius tenuissimus strain MS-2.</title>
        <authorList>
            <person name="Yulfo-Soto G.E."/>
            <person name="Baruah I.K."/>
            <person name="Amoako-Attah I."/>
            <person name="Bukari Y."/>
            <person name="Meinhardt L.W."/>
            <person name="Bailey B.A."/>
            <person name="Cohen S.P."/>
        </authorList>
    </citation>
    <scope>NUCLEOTIDE SEQUENCE [LARGE SCALE GENOMIC DNA]</scope>
    <source>
        <strain evidence="1 2">MS-2</strain>
    </source>
</reference>
<protein>
    <recommendedName>
        <fullName evidence="3">F-box domain-containing protein</fullName>
    </recommendedName>
</protein>
<evidence type="ECO:0000313" key="1">
    <source>
        <dbReference type="EMBL" id="KAL0056511.1"/>
    </source>
</evidence>
<evidence type="ECO:0008006" key="3">
    <source>
        <dbReference type="Google" id="ProtNLM"/>
    </source>
</evidence>
<proteinExistence type="predicted"/>
<keyword evidence="2" id="KW-1185">Reference proteome</keyword>
<dbReference type="Proteomes" id="UP001437256">
    <property type="component" value="Unassembled WGS sequence"/>
</dbReference>
<feature type="non-terminal residue" evidence="1">
    <location>
        <position position="105"/>
    </location>
</feature>
<evidence type="ECO:0000313" key="2">
    <source>
        <dbReference type="Proteomes" id="UP001437256"/>
    </source>
</evidence>